<feature type="compositionally biased region" description="Basic and acidic residues" evidence="1">
    <location>
        <begin position="1"/>
        <end position="13"/>
    </location>
</feature>
<dbReference type="AlphaFoldDB" id="A0A8S3CAU8"/>
<evidence type="ECO:0000313" key="2">
    <source>
        <dbReference type="EMBL" id="CAF4896523.1"/>
    </source>
</evidence>
<dbReference type="Proteomes" id="UP000681720">
    <property type="component" value="Unassembled WGS sequence"/>
</dbReference>
<organism evidence="2 5">
    <name type="scientific">Rotaria magnacalcarata</name>
    <dbReference type="NCBI Taxonomy" id="392030"/>
    <lineage>
        <taxon>Eukaryota</taxon>
        <taxon>Metazoa</taxon>
        <taxon>Spiralia</taxon>
        <taxon>Gnathifera</taxon>
        <taxon>Rotifera</taxon>
        <taxon>Eurotatoria</taxon>
        <taxon>Bdelloidea</taxon>
        <taxon>Philodinida</taxon>
        <taxon>Philodinidae</taxon>
        <taxon>Rotaria</taxon>
    </lineage>
</organism>
<feature type="non-terminal residue" evidence="2">
    <location>
        <position position="74"/>
    </location>
</feature>
<evidence type="ECO:0000313" key="5">
    <source>
        <dbReference type="Proteomes" id="UP000681967"/>
    </source>
</evidence>
<evidence type="ECO:0000313" key="4">
    <source>
        <dbReference type="EMBL" id="CAF5068694.1"/>
    </source>
</evidence>
<sequence>ERDELNSSKESDKLSITSTSPSLSDDDDDDLLEEEEEEEEEEQPQESVKYRRLSSKILRRAQTDAVDSELIESS</sequence>
<dbReference type="EMBL" id="CAJOBJ010237603">
    <property type="protein sequence ID" value="CAF5068694.1"/>
    <property type="molecule type" value="Genomic_DNA"/>
</dbReference>
<evidence type="ECO:0000313" key="3">
    <source>
        <dbReference type="EMBL" id="CAF5053863.1"/>
    </source>
</evidence>
<name>A0A8S3CAU8_9BILA</name>
<protein>
    <submittedName>
        <fullName evidence="2">Uncharacterized protein</fullName>
    </submittedName>
</protein>
<dbReference type="Proteomes" id="UP000681967">
    <property type="component" value="Unassembled WGS sequence"/>
</dbReference>
<evidence type="ECO:0000256" key="1">
    <source>
        <dbReference type="SAM" id="MobiDB-lite"/>
    </source>
</evidence>
<feature type="compositionally biased region" description="Acidic residues" evidence="1">
    <location>
        <begin position="24"/>
        <end position="44"/>
    </location>
</feature>
<reference evidence="2" key="1">
    <citation type="submission" date="2021-02" db="EMBL/GenBank/DDBJ databases">
        <authorList>
            <person name="Nowell W R."/>
        </authorList>
    </citation>
    <scope>NUCLEOTIDE SEQUENCE</scope>
</reference>
<feature type="non-terminal residue" evidence="2">
    <location>
        <position position="1"/>
    </location>
</feature>
<proteinExistence type="predicted"/>
<accession>A0A8S3CAU8</accession>
<feature type="region of interest" description="Disordered" evidence="1">
    <location>
        <begin position="1"/>
        <end position="50"/>
    </location>
</feature>
<dbReference type="EMBL" id="CAJOBI010226252">
    <property type="protein sequence ID" value="CAF5053863.1"/>
    <property type="molecule type" value="Genomic_DNA"/>
</dbReference>
<dbReference type="EMBL" id="CAJOBH010166403">
    <property type="protein sequence ID" value="CAF4896523.1"/>
    <property type="molecule type" value="Genomic_DNA"/>
</dbReference>
<gene>
    <name evidence="2" type="ORF">BYL167_LOCUS51986</name>
    <name evidence="4" type="ORF">GIL414_LOCUS60980</name>
    <name evidence="3" type="ORF">SMN809_LOCUS59373</name>
</gene>
<feature type="compositionally biased region" description="Polar residues" evidence="1">
    <location>
        <begin position="14"/>
        <end position="23"/>
    </location>
</feature>
<comment type="caution">
    <text evidence="2">The sequence shown here is derived from an EMBL/GenBank/DDBJ whole genome shotgun (WGS) entry which is preliminary data.</text>
</comment>
<dbReference type="Proteomes" id="UP000676336">
    <property type="component" value="Unassembled WGS sequence"/>
</dbReference>